<dbReference type="STRING" id="1120976.SAMN03080606_00100"/>
<organism evidence="4 5">
    <name type="scientific">Alkaliphilus peptidifermentans DSM 18978</name>
    <dbReference type="NCBI Taxonomy" id="1120976"/>
    <lineage>
        <taxon>Bacteria</taxon>
        <taxon>Bacillati</taxon>
        <taxon>Bacillota</taxon>
        <taxon>Clostridia</taxon>
        <taxon>Peptostreptococcales</taxon>
        <taxon>Natronincolaceae</taxon>
        <taxon>Alkaliphilus</taxon>
    </lineage>
</organism>
<dbReference type="OrthoDB" id="2796at2"/>
<comment type="similarity">
    <text evidence="1">Belongs to the bacterial solute-binding protein 7 family.</text>
</comment>
<dbReference type="EMBL" id="FMUS01000001">
    <property type="protein sequence ID" value="SCX76473.1"/>
    <property type="molecule type" value="Genomic_DNA"/>
</dbReference>
<evidence type="ECO:0000256" key="1">
    <source>
        <dbReference type="ARBA" id="ARBA00009023"/>
    </source>
</evidence>
<dbReference type="GO" id="GO:0055085">
    <property type="term" value="P:transmembrane transport"/>
    <property type="evidence" value="ECO:0007669"/>
    <property type="project" value="InterPro"/>
</dbReference>
<reference evidence="4 5" key="1">
    <citation type="submission" date="2016-10" db="EMBL/GenBank/DDBJ databases">
        <authorList>
            <person name="de Groot N.N."/>
        </authorList>
    </citation>
    <scope>NUCLEOTIDE SEQUENCE [LARGE SCALE GENOMIC DNA]</scope>
    <source>
        <strain evidence="4 5">DSM 18978</strain>
    </source>
</reference>
<protein>
    <submittedName>
        <fullName evidence="4">C4-dicarboxylate-binding protein DctP</fullName>
    </submittedName>
</protein>
<dbReference type="Gene3D" id="3.40.190.170">
    <property type="entry name" value="Bacterial extracellular solute-binding protein, family 7"/>
    <property type="match status" value="1"/>
</dbReference>
<accession>A0A1G5AF02</accession>
<dbReference type="InterPro" id="IPR004682">
    <property type="entry name" value="TRAP_DctP"/>
</dbReference>
<dbReference type="NCBIfam" id="TIGR00787">
    <property type="entry name" value="dctP"/>
    <property type="match status" value="1"/>
</dbReference>
<evidence type="ECO:0000313" key="4">
    <source>
        <dbReference type="EMBL" id="SCX76473.1"/>
    </source>
</evidence>
<dbReference type="Proteomes" id="UP000198636">
    <property type="component" value="Unassembled WGS sequence"/>
</dbReference>
<dbReference type="PIRSF" id="PIRSF006470">
    <property type="entry name" value="DctB"/>
    <property type="match status" value="1"/>
</dbReference>
<dbReference type="PROSITE" id="PS51257">
    <property type="entry name" value="PROKAR_LIPOPROTEIN"/>
    <property type="match status" value="1"/>
</dbReference>
<dbReference type="PANTHER" id="PTHR33376:SF7">
    <property type="entry name" value="C4-DICARBOXYLATE-BINDING PROTEIN DCTB"/>
    <property type="match status" value="1"/>
</dbReference>
<dbReference type="RefSeq" id="WP_091538705.1">
    <property type="nucleotide sequence ID" value="NZ_FMUS01000001.1"/>
</dbReference>
<proteinExistence type="inferred from homology"/>
<dbReference type="NCBIfam" id="NF037995">
    <property type="entry name" value="TRAP_S1"/>
    <property type="match status" value="1"/>
</dbReference>
<dbReference type="InterPro" id="IPR038404">
    <property type="entry name" value="TRAP_DctP_sf"/>
</dbReference>
<dbReference type="GO" id="GO:0030288">
    <property type="term" value="C:outer membrane-bounded periplasmic space"/>
    <property type="evidence" value="ECO:0007669"/>
    <property type="project" value="InterPro"/>
</dbReference>
<dbReference type="AlphaFoldDB" id="A0A1G5AF02"/>
<keyword evidence="3" id="KW-0732">Signal</keyword>
<evidence type="ECO:0000256" key="2">
    <source>
        <dbReference type="ARBA" id="ARBA00022448"/>
    </source>
</evidence>
<gene>
    <name evidence="4" type="ORF">SAMN03080606_00100</name>
</gene>
<name>A0A1G5AF02_9FIRM</name>
<evidence type="ECO:0000256" key="3">
    <source>
        <dbReference type="ARBA" id="ARBA00022729"/>
    </source>
</evidence>
<dbReference type="PANTHER" id="PTHR33376">
    <property type="match status" value="1"/>
</dbReference>
<dbReference type="Pfam" id="PF03480">
    <property type="entry name" value="DctP"/>
    <property type="match status" value="1"/>
</dbReference>
<dbReference type="InterPro" id="IPR018389">
    <property type="entry name" value="DctP_fam"/>
</dbReference>
<evidence type="ECO:0000313" key="5">
    <source>
        <dbReference type="Proteomes" id="UP000198636"/>
    </source>
</evidence>
<keyword evidence="5" id="KW-1185">Reference proteome</keyword>
<dbReference type="CDD" id="cd13603">
    <property type="entry name" value="PBP2_TRAP_Siap_TeaA_like"/>
    <property type="match status" value="1"/>
</dbReference>
<keyword evidence="2" id="KW-0813">Transport</keyword>
<sequence>MFKEKKIALGLVILLIVSIVSLSGCGKEDAGDASAVDQDEKVIEISYGHGFMPETPHHKAAIKFKEDVEAKSNNRIKVNLFPSGQLGSAREMFEGLQMGTQEIALVPTARISGFAPELQLFDLPFLFPTREIAYQIMDGKVGDELLHNLESQQVKGIAFYEDGFKHFTANNELRSIEDFRGVKFRTMESPIIMNQFRALGSNPVPIDFSELYNSLQLGVVDGQENPLVTILNMKFYEVQDYLMISSHAYLGHVLIFSNSWFNSLPEDIQEILVSTGRDVAQWQRAAVQEEEVAYLKTIEESGTTIIHLTEQERNVMRDATRSVHDEYRKLFGDDILDKTYEEIDRLNN</sequence>